<dbReference type="RefSeq" id="WP_171681650.1">
    <property type="nucleotide sequence ID" value="NZ_WHNZ01000007.1"/>
</dbReference>
<evidence type="ECO:0000313" key="2">
    <source>
        <dbReference type="EMBL" id="NOU98768.1"/>
    </source>
</evidence>
<dbReference type="EMBL" id="WHNZ01000007">
    <property type="protein sequence ID" value="NOU98768.1"/>
    <property type="molecule type" value="Genomic_DNA"/>
</dbReference>
<proteinExistence type="predicted"/>
<evidence type="ECO:0000313" key="3">
    <source>
        <dbReference type="Proteomes" id="UP000618579"/>
    </source>
</evidence>
<keyword evidence="1" id="KW-0732">Signal</keyword>
<reference evidence="2 3" key="1">
    <citation type="submission" date="2019-10" db="EMBL/GenBank/DDBJ databases">
        <title>Description of Paenibacillus pedi sp. nov.</title>
        <authorList>
            <person name="Carlier A."/>
            <person name="Qi S."/>
        </authorList>
    </citation>
    <scope>NUCLEOTIDE SEQUENCE [LARGE SCALE GENOMIC DNA]</scope>
    <source>
        <strain evidence="2 3">LMG 31457</strain>
    </source>
</reference>
<sequence length="561" mass="58792">MRKQLIVLMGATLLVAGASGMALPVLSAYAAETGTAAAVSLSDTQSDTSSTTSDYSTLLLNDWLSKLDIHTEALSSRNSGDFADALASGAILTAASQLEASDLIGKLNALFSEDMASEVQSGSLTAQEAAALAQTANERIAGLVNSGWSAGSHTVVIQTNASAIIHSRLRTIADDASLPSGVGSIDLRRALRDGESLVEATGMDRSALNDALTALLNQDLEAAVKEGTLPADQLEKAEKDGASALWDAANTEGYDPETTLWMEQYGQRLLADRLDPISIIQYAAAIGGKDIGDVQSNLSDGQNLSTATGMAESDLTSQLTDNVNQVLENEWKAGNLTVKLLTKLEQHAGDVLQKAVEQSGYGTQAAAGTSSSALAAESIRSIVADSAGYAGMSVSDLHDKLATGQTLVGATAVDQAELTSALQPRIDAFLNAAVQKGWLAKDNEQATKDEAYVLLNDAVTTANYKATIDAKQYLVDRLNRIVDDAVEVTDTKSDEVLKSLASGRSLQQALGVDTDSLLLKLLRKADKEINGFVTYGELSENEATALKNDYASAVTKIIANN</sequence>
<evidence type="ECO:0000256" key="1">
    <source>
        <dbReference type="SAM" id="SignalP"/>
    </source>
</evidence>
<feature type="chain" id="PRO_5046403906" evidence="1">
    <location>
        <begin position="31"/>
        <end position="561"/>
    </location>
</feature>
<organism evidence="2 3">
    <name type="scientific">Paenibacillus planticolens</name>
    <dbReference type="NCBI Taxonomy" id="2654976"/>
    <lineage>
        <taxon>Bacteria</taxon>
        <taxon>Bacillati</taxon>
        <taxon>Bacillota</taxon>
        <taxon>Bacilli</taxon>
        <taxon>Bacillales</taxon>
        <taxon>Paenibacillaceae</taxon>
        <taxon>Paenibacillus</taxon>
    </lineage>
</organism>
<accession>A0ABX1ZF96</accession>
<name>A0ABX1ZF96_9BACL</name>
<keyword evidence="3" id="KW-1185">Reference proteome</keyword>
<gene>
    <name evidence="2" type="ORF">GC097_01865</name>
</gene>
<protein>
    <submittedName>
        <fullName evidence="2">Uncharacterized protein</fullName>
    </submittedName>
</protein>
<feature type="signal peptide" evidence="1">
    <location>
        <begin position="1"/>
        <end position="30"/>
    </location>
</feature>
<dbReference type="Proteomes" id="UP000618579">
    <property type="component" value="Unassembled WGS sequence"/>
</dbReference>
<comment type="caution">
    <text evidence="2">The sequence shown here is derived from an EMBL/GenBank/DDBJ whole genome shotgun (WGS) entry which is preliminary data.</text>
</comment>